<protein>
    <submittedName>
        <fullName evidence="4">Ribosomal protein S16</fullName>
    </submittedName>
</protein>
<dbReference type="Gene3D" id="3.30.1320.10">
    <property type="match status" value="1"/>
</dbReference>
<evidence type="ECO:0000256" key="3">
    <source>
        <dbReference type="ARBA" id="ARBA00023274"/>
    </source>
</evidence>
<dbReference type="InterPro" id="IPR023803">
    <property type="entry name" value="Ribosomal_bS16_dom_sf"/>
</dbReference>
<dbReference type="AlphaFoldDB" id="A0A9Y1I477"/>
<geneLocation type="plastid" evidence="4"/>
<sequence>MIKIRLKRLGKKKSPTYRIIVIDSKQRRDGKAIEELGYYNPIKKVIFIQKNRLLKRLEYGAQPTETVSYLIKKYFNHIKEDDYKGRK</sequence>
<evidence type="ECO:0000256" key="1">
    <source>
        <dbReference type="ARBA" id="ARBA00006668"/>
    </source>
</evidence>
<keyword evidence="4" id="KW-0934">Plastid</keyword>
<keyword evidence="3" id="KW-0687">Ribonucleoprotein</keyword>
<accession>A0A9Y1I477</accession>
<dbReference type="NCBIfam" id="TIGR00002">
    <property type="entry name" value="S16"/>
    <property type="match status" value="1"/>
</dbReference>
<reference evidence="4" key="1">
    <citation type="journal article" date="2023" name="J. Phycol.">
        <title>Revised classification of the Cyanidiophyceae based on plastid genome data with descriptions of the Cavernulicolales ord. nov. and Galdieriales ord. nov. (Rhodophyta).</title>
        <authorList>
            <person name="Park S.I."/>
            <person name="Cho C.H."/>
            <person name="Ciniglia C."/>
            <person name="Huang T.Y."/>
            <person name="Liu S.L."/>
            <person name="Bustamante D.E."/>
            <person name="Calderon M.S."/>
            <person name="Mansilla A."/>
            <person name="McDermott T."/>
            <person name="Andersen R.A."/>
            <person name="Yoon H.S."/>
        </authorList>
    </citation>
    <scope>NUCLEOTIDE SEQUENCE</scope>
</reference>
<comment type="similarity">
    <text evidence="1">Belongs to the bacterial ribosomal protein bS16 family.</text>
</comment>
<name>A0A9Y1I477_9RHOD</name>
<proteinExistence type="inferred from homology"/>
<evidence type="ECO:0000256" key="2">
    <source>
        <dbReference type="ARBA" id="ARBA00022980"/>
    </source>
</evidence>
<dbReference type="EMBL" id="OP616817">
    <property type="protein sequence ID" value="WDB00066.1"/>
    <property type="molecule type" value="Genomic_DNA"/>
</dbReference>
<dbReference type="HAMAP" id="MF_00385">
    <property type="entry name" value="Ribosomal_bS16"/>
    <property type="match status" value="1"/>
</dbReference>
<organism evidence="4">
    <name type="scientific">Cyanidium sp. THAL103</name>
    <dbReference type="NCBI Taxonomy" id="3027999"/>
    <lineage>
        <taxon>Eukaryota</taxon>
        <taxon>Rhodophyta</taxon>
        <taxon>Bangiophyceae</taxon>
        <taxon>Cyanidiales</taxon>
        <taxon>Cyanidiaceae</taxon>
        <taxon>Cyanidium</taxon>
    </lineage>
</organism>
<dbReference type="InterPro" id="IPR000307">
    <property type="entry name" value="Ribosomal_bS16"/>
</dbReference>
<gene>
    <name evidence="4" type="primary">rps16</name>
    <name evidence="4" type="ORF">CspTHAL103_141</name>
</gene>
<dbReference type="PROSITE" id="PS00732">
    <property type="entry name" value="RIBOSOMAL_S16"/>
    <property type="match status" value="1"/>
</dbReference>
<evidence type="ECO:0000313" key="4">
    <source>
        <dbReference type="EMBL" id="WDB00066.1"/>
    </source>
</evidence>
<dbReference type="GO" id="GO:0032543">
    <property type="term" value="P:mitochondrial translation"/>
    <property type="evidence" value="ECO:0007669"/>
    <property type="project" value="TreeGrafter"/>
</dbReference>
<dbReference type="InterPro" id="IPR020592">
    <property type="entry name" value="Ribosomal_bS16_CS"/>
</dbReference>
<dbReference type="PANTHER" id="PTHR12919">
    <property type="entry name" value="30S RIBOSOMAL PROTEIN S16"/>
    <property type="match status" value="1"/>
</dbReference>
<dbReference type="Pfam" id="PF00886">
    <property type="entry name" value="Ribosomal_S16"/>
    <property type="match status" value="1"/>
</dbReference>
<dbReference type="PANTHER" id="PTHR12919:SF20">
    <property type="entry name" value="SMALL RIBOSOMAL SUBUNIT PROTEIN BS16M"/>
    <property type="match status" value="1"/>
</dbReference>
<dbReference type="GO" id="GO:0003735">
    <property type="term" value="F:structural constituent of ribosome"/>
    <property type="evidence" value="ECO:0007669"/>
    <property type="project" value="InterPro"/>
</dbReference>
<dbReference type="SUPFAM" id="SSF54565">
    <property type="entry name" value="Ribosomal protein S16"/>
    <property type="match status" value="1"/>
</dbReference>
<keyword evidence="2 4" id="KW-0689">Ribosomal protein</keyword>
<dbReference type="GO" id="GO:0005739">
    <property type="term" value="C:mitochondrion"/>
    <property type="evidence" value="ECO:0007669"/>
    <property type="project" value="GOC"/>
</dbReference>
<dbReference type="GO" id="GO:0015935">
    <property type="term" value="C:small ribosomal subunit"/>
    <property type="evidence" value="ECO:0007669"/>
    <property type="project" value="TreeGrafter"/>
</dbReference>